<organism evidence="1 2">
    <name type="scientific">Butyricimonas virosa</name>
    <dbReference type="NCBI Taxonomy" id="544645"/>
    <lineage>
        <taxon>Bacteria</taxon>
        <taxon>Pseudomonadati</taxon>
        <taxon>Bacteroidota</taxon>
        <taxon>Bacteroidia</taxon>
        <taxon>Bacteroidales</taxon>
        <taxon>Odoribacteraceae</taxon>
        <taxon>Butyricimonas</taxon>
    </lineage>
</organism>
<protein>
    <recommendedName>
        <fullName evidence="3">Discoidin domain-containing protein</fullName>
    </recommendedName>
</protein>
<name>A0A412WYJ4_9BACT</name>
<accession>A0A412WYJ4</accession>
<dbReference type="PROSITE" id="PS51257">
    <property type="entry name" value="PROKAR_LIPOPROTEIN"/>
    <property type="match status" value="1"/>
</dbReference>
<evidence type="ECO:0008006" key="3">
    <source>
        <dbReference type="Google" id="ProtNLM"/>
    </source>
</evidence>
<dbReference type="Proteomes" id="UP000283589">
    <property type="component" value="Unassembled WGS sequence"/>
</dbReference>
<sequence>MKLIFAILLFSILGVTMTGCHRDVVVVPMLVDVNSALKLSGDNRGELQKVLDYYRKEKPDSLKLKAAEYLISNMVAHYAVAGETMDRLKRDIDTTLRDQPDAVKLMFYLMAARVAIAQGGNTVEYDLHKITSDYLIRNIEQSFVIWENIKNHYDLSCEDFFKYILPYRINNEPLIEWKDSAYYYLYNFDKGDQLGFSLGGYQGYISAKVPTYYNYEKFKEQFSDSLLRKYKSDCIDRAYGTQIINRIFGIPTAVDFVPHYPTQENRHYWTILRDHRYVNSKCYYSYTPYTAKVYRKTSFINPIPEDKDNFIPHFIRDPYKIDVTEEYENVVDLNYTFKTFKSNTRYGYLCVFNNLAWNEVAWSEMRGGKVMFEKIGRDIMYMPCYYDGKHQVFADYPLWVRSNGEVKPLVPDKKRLQKLRLNRKFTYNPSGDYNGAAIIGVQLYATNDLSKEPYDSIAVIRHYNYMAYDTLCVNTMKKYKYWMVKKVNYNYPAFASIKFMQDDREALTVESTFTIDPTGKMDKNGLLSRNIFNDDLLDFGTLSKIAGVEFKEPVSVDVVKYITQNDKNGVYPGDTYELLYFDQGEWVSLGRKVATADYIEYDDVPSGALYWLRNRTEGKEERPFTVMNGRVRFW</sequence>
<evidence type="ECO:0000313" key="1">
    <source>
        <dbReference type="EMBL" id="RGV32799.1"/>
    </source>
</evidence>
<dbReference type="AlphaFoldDB" id="A0A412WYJ4"/>
<dbReference type="RefSeq" id="WP_118260822.1">
    <property type="nucleotide sequence ID" value="NZ_CALBWO010000006.1"/>
</dbReference>
<proteinExistence type="predicted"/>
<evidence type="ECO:0000313" key="2">
    <source>
        <dbReference type="Proteomes" id="UP000283589"/>
    </source>
</evidence>
<reference evidence="1 2" key="1">
    <citation type="submission" date="2018-08" db="EMBL/GenBank/DDBJ databases">
        <title>A genome reference for cultivated species of the human gut microbiota.</title>
        <authorList>
            <person name="Zou Y."/>
            <person name="Xue W."/>
            <person name="Luo G."/>
        </authorList>
    </citation>
    <scope>NUCLEOTIDE SEQUENCE [LARGE SCALE GENOMIC DNA]</scope>
    <source>
        <strain evidence="1 2">AF14-49</strain>
    </source>
</reference>
<dbReference type="PANTHER" id="PTHR35532:SF5">
    <property type="entry name" value="CARBOHYDRATE-BINDING DOMAIN-CONTAINING PROTEIN"/>
    <property type="match status" value="1"/>
</dbReference>
<dbReference type="PANTHER" id="PTHR35532">
    <property type="entry name" value="SIMILAR TO POLYHYDROXYALKANOATE DEPOLYMERASE"/>
    <property type="match status" value="1"/>
</dbReference>
<comment type="caution">
    <text evidence="1">The sequence shown here is derived from an EMBL/GenBank/DDBJ whole genome shotgun (WGS) entry which is preliminary data.</text>
</comment>
<gene>
    <name evidence="1" type="ORF">DWW18_12635</name>
</gene>
<dbReference type="EMBL" id="QRZA01000017">
    <property type="protein sequence ID" value="RGV32799.1"/>
    <property type="molecule type" value="Genomic_DNA"/>
</dbReference>